<evidence type="ECO:0000313" key="3">
    <source>
        <dbReference type="Proteomes" id="UP000028702"/>
    </source>
</evidence>
<protein>
    <submittedName>
        <fullName evidence="2">Conserved protein</fullName>
    </submittedName>
</protein>
<reference evidence="2 3" key="1">
    <citation type="submission" date="2014-07" db="EMBL/GenBank/DDBJ databases">
        <title>Tepidicaulis marinum gen. nov., sp. nov., a novel marine bacterium denitrifying nitrate to nitrous oxide strictly under microaerobic conditions.</title>
        <authorList>
            <person name="Takeuchi M."/>
            <person name="Yamagishi T."/>
            <person name="Kamagata Y."/>
            <person name="Oshima K."/>
            <person name="Hattori M."/>
            <person name="Katayama T."/>
            <person name="Hanada S."/>
            <person name="Tamaki H."/>
            <person name="Marumo K."/>
            <person name="Maeda H."/>
            <person name="Nedachi M."/>
            <person name="Iwasaki W."/>
            <person name="Suwa Y."/>
            <person name="Sakata S."/>
        </authorList>
    </citation>
    <scope>NUCLEOTIDE SEQUENCE [LARGE SCALE GENOMIC DNA]</scope>
    <source>
        <strain evidence="2 3">MA2</strain>
    </source>
</reference>
<keyword evidence="3" id="KW-1185">Reference proteome</keyword>
<sequence>MGLLSRFRSPREDRLSPALPAAAPAGADAGGNALQGAISRALRPSGGSISQMAETAERLSGALHMLEAAILAIDHLTELLAEGTELCENARDTVNTAKRAAIAERYSALLERIDAYVMNIAAGEANLIDGSRKTCEITLDAAGQSRVVLHVANLTSGPSGLDLSAPGEAFASLSAIDRSLAELAVAKNIALHTADLFADSAAVLSERLARLKMY</sequence>
<gene>
    <name evidence="2" type="ORF">M2A_2412</name>
</gene>
<dbReference type="EMBL" id="BBIO01000013">
    <property type="protein sequence ID" value="GAK45913.1"/>
    <property type="molecule type" value="Genomic_DNA"/>
</dbReference>
<dbReference type="Gene3D" id="1.20.1330.10">
    <property type="entry name" value="f41 fragment of flagellin, N-terminal domain"/>
    <property type="match status" value="1"/>
</dbReference>
<dbReference type="AlphaFoldDB" id="A0A081BCZ5"/>
<comment type="caution">
    <text evidence="2">The sequence shown here is derived from an EMBL/GenBank/DDBJ whole genome shotgun (WGS) entry which is preliminary data.</text>
</comment>
<dbReference type="SUPFAM" id="SSF64518">
    <property type="entry name" value="Phase 1 flagellin"/>
    <property type="match status" value="1"/>
</dbReference>
<organism evidence="2 3">
    <name type="scientific">Tepidicaulis marinus</name>
    <dbReference type="NCBI Taxonomy" id="1333998"/>
    <lineage>
        <taxon>Bacteria</taxon>
        <taxon>Pseudomonadati</taxon>
        <taxon>Pseudomonadota</taxon>
        <taxon>Alphaproteobacteria</taxon>
        <taxon>Hyphomicrobiales</taxon>
        <taxon>Parvibaculaceae</taxon>
        <taxon>Tepidicaulis</taxon>
    </lineage>
</organism>
<feature type="region of interest" description="Disordered" evidence="1">
    <location>
        <begin position="1"/>
        <end position="22"/>
    </location>
</feature>
<accession>A0A081BCZ5</accession>
<name>A0A081BCZ5_9HYPH</name>
<proteinExistence type="predicted"/>
<evidence type="ECO:0000256" key="1">
    <source>
        <dbReference type="SAM" id="MobiDB-lite"/>
    </source>
</evidence>
<evidence type="ECO:0000313" key="2">
    <source>
        <dbReference type="EMBL" id="GAK45913.1"/>
    </source>
</evidence>
<dbReference type="Proteomes" id="UP000028702">
    <property type="component" value="Unassembled WGS sequence"/>
</dbReference>
<dbReference type="STRING" id="1333998.M2A_2412"/>